<dbReference type="Proteomes" id="UP000639772">
    <property type="component" value="Unassembled WGS sequence"/>
</dbReference>
<accession>A0A835V4I3</accession>
<organism evidence="3 4">
    <name type="scientific">Vanilla planifolia</name>
    <name type="common">Vanilla</name>
    <dbReference type="NCBI Taxonomy" id="51239"/>
    <lineage>
        <taxon>Eukaryota</taxon>
        <taxon>Viridiplantae</taxon>
        <taxon>Streptophyta</taxon>
        <taxon>Embryophyta</taxon>
        <taxon>Tracheophyta</taxon>
        <taxon>Spermatophyta</taxon>
        <taxon>Magnoliopsida</taxon>
        <taxon>Liliopsida</taxon>
        <taxon>Asparagales</taxon>
        <taxon>Orchidaceae</taxon>
        <taxon>Vanilloideae</taxon>
        <taxon>Vanilleae</taxon>
        <taxon>Vanilla</taxon>
    </lineage>
</organism>
<gene>
    <name evidence="3" type="ORF">HPP92_010900</name>
</gene>
<dbReference type="SUPFAM" id="SSF53474">
    <property type="entry name" value="alpha/beta-Hydrolases"/>
    <property type="match status" value="1"/>
</dbReference>
<dbReference type="PANTHER" id="PTHR23024:SF577">
    <property type="entry name" value="CARBOXYLESTERASE 2-RELATED"/>
    <property type="match status" value="1"/>
</dbReference>
<dbReference type="Gene3D" id="3.40.50.1820">
    <property type="entry name" value="alpha/beta hydrolase"/>
    <property type="match status" value="1"/>
</dbReference>
<protein>
    <recommendedName>
        <fullName evidence="2">Alpha/beta hydrolase fold-3 domain-containing protein</fullName>
    </recommendedName>
</protein>
<sequence length="328" mass="36491">MRLAMSSNDTDTAASVAEDDIIFDLISMIIVYRSGRVERFERTEFVPPSFDSATGVDSKDVVINSSTSLSVRLYLPASAVAKTDYKLPVLVFFHGGGFCLHRASSLHYHNYLNHLTAKAKFISISVDYRLAPEHPLPVAYYDSWEAFRWVISGRDDWLLRYGDLGKVFIAGDSAGANIVHDLGLRLGRLGKKVEGLVMMNPYFWGNEKIGVELKERSESMFKVSDVEKVWPFICPGTTGNDDPRLNPMAEGAPSLLGLGCHRVLVGVGDKDLLLDRGRLYSEKLKESGWAGEVEFVKVEGDHGFFLAYPGNETAEAFMDRVVSFCNKD</sequence>
<dbReference type="InterPro" id="IPR013094">
    <property type="entry name" value="AB_hydrolase_3"/>
</dbReference>
<evidence type="ECO:0000259" key="2">
    <source>
        <dbReference type="Pfam" id="PF07859"/>
    </source>
</evidence>
<dbReference type="PANTHER" id="PTHR23024">
    <property type="entry name" value="ARYLACETAMIDE DEACETYLASE"/>
    <property type="match status" value="1"/>
</dbReference>
<comment type="caution">
    <text evidence="3">The sequence shown here is derived from an EMBL/GenBank/DDBJ whole genome shotgun (WGS) entry which is preliminary data.</text>
</comment>
<feature type="domain" description="Alpha/beta hydrolase fold-3" evidence="2">
    <location>
        <begin position="90"/>
        <end position="305"/>
    </location>
</feature>
<reference evidence="3 4" key="1">
    <citation type="journal article" date="2020" name="Nat. Food">
        <title>A phased Vanilla planifolia genome enables genetic improvement of flavour and production.</title>
        <authorList>
            <person name="Hasing T."/>
            <person name="Tang H."/>
            <person name="Brym M."/>
            <person name="Khazi F."/>
            <person name="Huang T."/>
            <person name="Chambers A.H."/>
        </authorList>
    </citation>
    <scope>NUCLEOTIDE SEQUENCE [LARGE SCALE GENOMIC DNA]</scope>
    <source>
        <tissue evidence="3">Leaf</tissue>
    </source>
</reference>
<dbReference type="InterPro" id="IPR050466">
    <property type="entry name" value="Carboxylest/Gibb_receptor"/>
</dbReference>
<proteinExistence type="predicted"/>
<dbReference type="InterPro" id="IPR029058">
    <property type="entry name" value="AB_hydrolase_fold"/>
</dbReference>
<name>A0A835V4I3_VANPL</name>
<dbReference type="EMBL" id="JADCNM010000005">
    <property type="protein sequence ID" value="KAG0482816.1"/>
    <property type="molecule type" value="Genomic_DNA"/>
</dbReference>
<dbReference type="GO" id="GO:0016787">
    <property type="term" value="F:hydrolase activity"/>
    <property type="evidence" value="ECO:0007669"/>
    <property type="project" value="InterPro"/>
</dbReference>
<feature type="active site" evidence="1">
    <location>
        <position position="173"/>
    </location>
</feature>
<evidence type="ECO:0000313" key="4">
    <source>
        <dbReference type="Proteomes" id="UP000639772"/>
    </source>
</evidence>
<dbReference type="AlphaFoldDB" id="A0A835V4I3"/>
<dbReference type="InterPro" id="IPR033140">
    <property type="entry name" value="Lipase_GDXG_put_SER_AS"/>
</dbReference>
<dbReference type="PROSITE" id="PS01174">
    <property type="entry name" value="LIPASE_GDXG_SER"/>
    <property type="match status" value="1"/>
</dbReference>
<dbReference type="Pfam" id="PF07859">
    <property type="entry name" value="Abhydrolase_3"/>
    <property type="match status" value="1"/>
</dbReference>
<evidence type="ECO:0000313" key="3">
    <source>
        <dbReference type="EMBL" id="KAG0482816.1"/>
    </source>
</evidence>
<evidence type="ECO:0000256" key="1">
    <source>
        <dbReference type="PROSITE-ProRule" id="PRU10038"/>
    </source>
</evidence>
<dbReference type="OrthoDB" id="408631at2759"/>